<proteinExistence type="predicted"/>
<keyword evidence="3" id="KW-0067">ATP-binding</keyword>
<dbReference type="Gene3D" id="2.40.100.10">
    <property type="entry name" value="Cyclophilin-like"/>
    <property type="match status" value="1"/>
</dbReference>
<keyword evidence="1" id="KW-0547">Nucleotide-binding</keyword>
<dbReference type="PANTHER" id="PTHR34698">
    <property type="entry name" value="5-OXOPROLINASE SUBUNIT B"/>
    <property type="match status" value="1"/>
</dbReference>
<name>A0A1Y2MI02_PSEAH</name>
<dbReference type="Pfam" id="PF02682">
    <property type="entry name" value="CT_C_D"/>
    <property type="match status" value="1"/>
</dbReference>
<reference evidence="5 6" key="1">
    <citation type="submission" date="2016-09" db="EMBL/GenBank/DDBJ databases">
        <title>Pseudonocardia autotrophica DSM535, a candidate organism with high potential of specific P450 cytochromes.</title>
        <authorList>
            <person name="Grumaz C."/>
            <person name="Vainshtein Y."/>
            <person name="Kirstahler P."/>
            <person name="Sohn K."/>
        </authorList>
    </citation>
    <scope>NUCLEOTIDE SEQUENCE [LARGE SCALE GENOMIC DNA]</scope>
    <source>
        <strain evidence="5 6">DSM 535</strain>
    </source>
</reference>
<protein>
    <submittedName>
        <fullName evidence="5">Kinase A inhibitor</fullName>
    </submittedName>
</protein>
<keyword evidence="5" id="KW-0808">Transferase</keyword>
<dbReference type="InterPro" id="IPR003833">
    <property type="entry name" value="CT_C_D"/>
</dbReference>
<evidence type="ECO:0000256" key="1">
    <source>
        <dbReference type="ARBA" id="ARBA00022741"/>
    </source>
</evidence>
<feature type="domain" description="Carboxyltransferase" evidence="4">
    <location>
        <begin position="10"/>
        <end position="201"/>
    </location>
</feature>
<keyword evidence="5" id="KW-0418">Kinase</keyword>
<dbReference type="Proteomes" id="UP000194360">
    <property type="component" value="Unassembled WGS sequence"/>
</dbReference>
<dbReference type="InterPro" id="IPR029000">
    <property type="entry name" value="Cyclophilin-like_dom_sf"/>
</dbReference>
<evidence type="ECO:0000256" key="3">
    <source>
        <dbReference type="ARBA" id="ARBA00022840"/>
    </source>
</evidence>
<dbReference type="EMBL" id="MIGB01000062">
    <property type="protein sequence ID" value="OSY34915.1"/>
    <property type="molecule type" value="Genomic_DNA"/>
</dbReference>
<dbReference type="SMART" id="SM00796">
    <property type="entry name" value="AHS1"/>
    <property type="match status" value="1"/>
</dbReference>
<comment type="caution">
    <text evidence="5">The sequence shown here is derived from an EMBL/GenBank/DDBJ whole genome shotgun (WGS) entry which is preliminary data.</text>
</comment>
<evidence type="ECO:0000313" key="6">
    <source>
        <dbReference type="Proteomes" id="UP000194360"/>
    </source>
</evidence>
<dbReference type="STRING" id="2074.BG845_06429"/>
<evidence type="ECO:0000313" key="5">
    <source>
        <dbReference type="EMBL" id="OSY34915.1"/>
    </source>
</evidence>
<evidence type="ECO:0000259" key="4">
    <source>
        <dbReference type="SMART" id="SM00796"/>
    </source>
</evidence>
<dbReference type="GO" id="GO:0016301">
    <property type="term" value="F:kinase activity"/>
    <property type="evidence" value="ECO:0007669"/>
    <property type="project" value="UniProtKB-KW"/>
</dbReference>
<organism evidence="5 6">
    <name type="scientific">Pseudonocardia autotrophica</name>
    <name type="common">Amycolata autotrophica</name>
    <name type="synonym">Nocardia autotrophica</name>
    <dbReference type="NCBI Taxonomy" id="2074"/>
    <lineage>
        <taxon>Bacteria</taxon>
        <taxon>Bacillati</taxon>
        <taxon>Actinomycetota</taxon>
        <taxon>Actinomycetes</taxon>
        <taxon>Pseudonocardiales</taxon>
        <taxon>Pseudonocardiaceae</taxon>
        <taxon>Pseudonocardia</taxon>
    </lineage>
</organism>
<keyword evidence="6" id="KW-1185">Reference proteome</keyword>
<dbReference type="SUPFAM" id="SSF50891">
    <property type="entry name" value="Cyclophilin-like"/>
    <property type="match status" value="1"/>
</dbReference>
<dbReference type="AlphaFoldDB" id="A0A1Y2MI02"/>
<evidence type="ECO:0000256" key="2">
    <source>
        <dbReference type="ARBA" id="ARBA00022801"/>
    </source>
</evidence>
<dbReference type="SUPFAM" id="SSF160467">
    <property type="entry name" value="PH0987 N-terminal domain-like"/>
    <property type="match status" value="1"/>
</dbReference>
<dbReference type="PANTHER" id="PTHR34698:SF2">
    <property type="entry name" value="5-OXOPROLINASE SUBUNIT B"/>
    <property type="match status" value="1"/>
</dbReference>
<accession>A0A1Y2MI02</accession>
<dbReference type="InterPro" id="IPR010016">
    <property type="entry name" value="PxpB"/>
</dbReference>
<dbReference type="GO" id="GO:0016787">
    <property type="term" value="F:hydrolase activity"/>
    <property type="evidence" value="ECO:0007669"/>
    <property type="project" value="UniProtKB-KW"/>
</dbReference>
<dbReference type="Gene3D" id="3.30.1360.40">
    <property type="match status" value="1"/>
</dbReference>
<keyword evidence="2" id="KW-0378">Hydrolase</keyword>
<dbReference type="GO" id="GO:0005524">
    <property type="term" value="F:ATP binding"/>
    <property type="evidence" value="ECO:0007669"/>
    <property type="project" value="UniProtKB-KW"/>
</dbReference>
<gene>
    <name evidence="5" type="primary">kipI_3</name>
    <name evidence="5" type="ORF">BG845_06429</name>
</gene>
<sequence length="215" mass="22510">MTASTVAPDPMIRPCGDAALLVEVGDLDAALDLHAALRAAPPSGVLDLVPAACSVLVRVRPGTDLRAVEQHIRGLGTAVGIPVGTSSDPVEIPAVYDGADLPAVAELLGRTPDEVVALHANRVWVVAFVGFAPGFGYLAGGDDWFDVPRRAVPRTAVPPGSIALAGRYSGVYPRESPGGWQLIGRTDLRVWDLDRRPPALLVPGARVRFVPVGRP</sequence>
<dbReference type="RefSeq" id="WP_232021509.1">
    <property type="nucleotide sequence ID" value="NZ_AP018920.1"/>
</dbReference>